<evidence type="ECO:0000313" key="2">
    <source>
        <dbReference type="EMBL" id="MBO0481260.1"/>
    </source>
</evidence>
<protein>
    <submittedName>
        <fullName evidence="2">YcaO-like family protein</fullName>
    </submittedName>
</protein>
<comment type="caution">
    <text evidence="2">The sequence shown here is derived from an EMBL/GenBank/DDBJ whole genome shotgun (WGS) entry which is preliminary data.</text>
</comment>
<keyword evidence="3" id="KW-1185">Reference proteome</keyword>
<proteinExistence type="predicted"/>
<dbReference type="EMBL" id="JAFLWI010000003">
    <property type="protein sequence ID" value="MBO0481260.1"/>
    <property type="molecule type" value="Genomic_DNA"/>
</dbReference>
<dbReference type="Pfam" id="PF02624">
    <property type="entry name" value="YcaO"/>
    <property type="match status" value="1"/>
</dbReference>
<feature type="domain" description="YcaO" evidence="1">
    <location>
        <begin position="90"/>
        <end position="468"/>
    </location>
</feature>
<evidence type="ECO:0000259" key="1">
    <source>
        <dbReference type="PROSITE" id="PS51664"/>
    </source>
</evidence>
<dbReference type="PROSITE" id="PS51664">
    <property type="entry name" value="YCAO"/>
    <property type="match status" value="1"/>
</dbReference>
<dbReference type="Proteomes" id="UP000664832">
    <property type="component" value="Unassembled WGS sequence"/>
</dbReference>
<dbReference type="RefSeq" id="WP_206898099.1">
    <property type="nucleotide sequence ID" value="NZ_JAFLWI010000003.1"/>
</dbReference>
<dbReference type="PANTHER" id="PTHR37809:SF1">
    <property type="entry name" value="RIBOSOMAL PROTEIN S12 METHYLTHIOTRANSFERASE ACCESSORY FACTOR YCAO"/>
    <property type="match status" value="1"/>
</dbReference>
<accession>A0ABS3HYV0</accession>
<sequence length="468" mass="54551">MGLKINIINNKNISEPPIIDEDDFLNYQEMKEYLGYFNLIKKLDIVLAPSSECPLFIGNCEFLNVNYLFNYLLEKSSMSVKLNESIFAGGKGFSMYKAICSSLGETFERLMACLEFFKVKDKTIIGSYNELKQKNYNLIDPDEIKIFSKQQFENENFMFDDFTRESKINWLKMTDFRTHKDIYVPAIIILMYYSSPIKDETRIGYSTSGGLTSHYTRNQGVEHGLLEIIERHEINLSWYCYLPPKRIVIDKVINKKLGKYMDYIRQNNITFYRHNVDQENFHVITAMSFDDDMTSYSFNAGGGIDSDIEKAMVAALEEYTQAVNNTRKIVYAPKWLTSRFSNSVLEVNEDDDPKKFKTFYQAVSYYGLDCYKHGLDWYVKENEEIMLSEIKEKQSGMTISEYILKNDLKPVYSDLEVSNMFDHIYISKVYMKEFSPAFIAGFPATGHVSYEKYKDVERGINPNILPFP</sequence>
<name>A0ABS3HYV0_9ENTE</name>
<reference evidence="2 3" key="1">
    <citation type="submission" date="2021-03" db="EMBL/GenBank/DDBJ databases">
        <title>Enterococcal diversity collection.</title>
        <authorList>
            <person name="Gilmore M.S."/>
            <person name="Schwartzman J."/>
            <person name="Van Tyne D."/>
            <person name="Martin M."/>
            <person name="Earl A.M."/>
            <person name="Manson A.L."/>
            <person name="Straub T."/>
            <person name="Salamzade R."/>
            <person name="Saavedra J."/>
            <person name="Lebreton F."/>
            <person name="Prichula J."/>
            <person name="Schaufler K."/>
            <person name="Gaca A."/>
            <person name="Sgardioli B."/>
            <person name="Wagenaar J."/>
            <person name="Strong T."/>
        </authorList>
    </citation>
    <scope>NUCLEOTIDE SEQUENCE [LARGE SCALE GENOMIC DNA]</scope>
    <source>
        <strain evidence="2 3">MSG2901</strain>
    </source>
</reference>
<evidence type="ECO:0000313" key="3">
    <source>
        <dbReference type="Proteomes" id="UP000664832"/>
    </source>
</evidence>
<dbReference type="Gene3D" id="3.30.1330.230">
    <property type="match status" value="1"/>
</dbReference>
<dbReference type="InterPro" id="IPR003776">
    <property type="entry name" value="YcaO-like_dom"/>
</dbReference>
<dbReference type="PANTHER" id="PTHR37809">
    <property type="entry name" value="RIBOSOMAL PROTEIN S12 METHYLTHIOTRANSFERASE ACCESSORY FACTOR YCAO"/>
    <property type="match status" value="1"/>
</dbReference>
<organism evidence="2 3">
    <name type="scientific">Candidatus Enterococcus courvalinii</name>
    <dbReference type="NCBI Taxonomy" id="2815329"/>
    <lineage>
        <taxon>Bacteria</taxon>
        <taxon>Bacillati</taxon>
        <taxon>Bacillota</taxon>
        <taxon>Bacilli</taxon>
        <taxon>Lactobacillales</taxon>
        <taxon>Enterococcaceae</taxon>
        <taxon>Enterococcus</taxon>
    </lineage>
</organism>
<gene>
    <name evidence="2" type="ORF">JZO71_02845</name>
</gene>